<evidence type="ECO:0000313" key="2">
    <source>
        <dbReference type="Proteomes" id="UP000028630"/>
    </source>
</evidence>
<dbReference type="EMBL" id="JMTB01000085">
    <property type="protein sequence ID" value="KFC06157.1"/>
    <property type="molecule type" value="Genomic_DNA"/>
</dbReference>
<organism evidence="1 2">
    <name type="scientific">Trabulsiella guamensis ATCC 49490</name>
    <dbReference type="NCBI Taxonomy" id="1005994"/>
    <lineage>
        <taxon>Bacteria</taxon>
        <taxon>Pseudomonadati</taxon>
        <taxon>Pseudomonadota</taxon>
        <taxon>Gammaproteobacteria</taxon>
        <taxon>Enterobacterales</taxon>
        <taxon>Enterobacteriaceae</taxon>
        <taxon>Trabulsiella</taxon>
    </lineage>
</organism>
<dbReference type="InterPro" id="IPR006728">
    <property type="entry name" value="YezG-like"/>
</dbReference>
<comment type="caution">
    <text evidence="1">The sequence shown here is derived from an EMBL/GenBank/DDBJ whole genome shotgun (WGS) entry which is preliminary data.</text>
</comment>
<dbReference type="Gene3D" id="3.30.500.20">
    <property type="entry name" value="BH3703-like domains"/>
    <property type="match status" value="1"/>
</dbReference>
<dbReference type="AlphaFoldDB" id="A0A085A7G2"/>
<proteinExistence type="predicted"/>
<name>A0A085A7G2_9ENTR</name>
<dbReference type="eggNOG" id="ENOG5032V53">
    <property type="taxonomic scope" value="Bacteria"/>
</dbReference>
<dbReference type="Pfam" id="PF04634">
    <property type="entry name" value="YezG-like"/>
    <property type="match status" value="1"/>
</dbReference>
<keyword evidence="2" id="KW-1185">Reference proteome</keyword>
<dbReference type="SUPFAM" id="SSF160424">
    <property type="entry name" value="BH3703-like"/>
    <property type="match status" value="1"/>
</dbReference>
<accession>A0A085A7G2</accession>
<sequence length="111" mass="13006">MSLDDEIYREIGQLLYNSAPDGAKLIVMNADLSEEGDSCRFNYDYINENDEKNLFLPSDGLTVQRLRELLILLRQYFIDNFKSQEKPFWHGCIATLDVEKSEINIDFKYNN</sequence>
<evidence type="ECO:0000313" key="1">
    <source>
        <dbReference type="EMBL" id="KFC06157.1"/>
    </source>
</evidence>
<dbReference type="OrthoDB" id="8598731at2"/>
<protein>
    <submittedName>
        <fullName evidence="1">Uncharacterized DUF600 family protein</fullName>
    </submittedName>
</protein>
<gene>
    <name evidence="1" type="ORF">GTGU_02678</name>
</gene>
<dbReference type="RefSeq" id="WP_038157791.1">
    <property type="nucleotide sequence ID" value="NZ_JMTB01000085.1"/>
</dbReference>
<reference evidence="2" key="1">
    <citation type="submission" date="2014-05" db="EMBL/GenBank/DDBJ databases">
        <title>ATOL: Assembling a taxonomically balanced genome-scale reconstruction of the evolutionary history of the Enterobacteriaceae.</title>
        <authorList>
            <person name="Plunkett G. III"/>
            <person name="Neeno-Eckwall E.C."/>
            <person name="Glasner J.D."/>
            <person name="Perna N.T."/>
        </authorList>
    </citation>
    <scope>NUCLEOTIDE SEQUENCE [LARGE SCALE GENOMIC DNA]</scope>
    <source>
        <strain evidence="2">ATCC 49490</strain>
    </source>
</reference>
<dbReference type="InterPro" id="IPR036170">
    <property type="entry name" value="YezG-like_sf"/>
</dbReference>
<dbReference type="Proteomes" id="UP000028630">
    <property type="component" value="Unassembled WGS sequence"/>
</dbReference>